<evidence type="ECO:0000313" key="4">
    <source>
        <dbReference type="EMBL" id="HIF37629.1"/>
    </source>
</evidence>
<dbReference type="Gene3D" id="3.75.10.10">
    <property type="entry name" value="L-arginine/glycine Amidinotransferase, Chain A"/>
    <property type="match status" value="1"/>
</dbReference>
<dbReference type="EMBL" id="DUCX01000074">
    <property type="protein sequence ID" value="HIF37629.1"/>
    <property type="molecule type" value="Genomic_DNA"/>
</dbReference>
<dbReference type="HAMAP" id="MF_00032">
    <property type="entry name" value="eIF_6"/>
    <property type="match status" value="1"/>
</dbReference>
<reference evidence="5" key="1">
    <citation type="journal article" date="2019" name="bioRxiv">
        <title>Genome diversification in globally distributed novel marine Proteobacteria is linked to environmental adaptation.</title>
        <authorList>
            <person name="Zhou Z."/>
            <person name="Tran P.Q."/>
            <person name="Kieft K."/>
            <person name="Anantharaman K."/>
        </authorList>
    </citation>
    <scope>NUCLEOTIDE SEQUENCE [LARGE SCALE GENOMIC DNA]</scope>
</reference>
<dbReference type="GO" id="GO:0043022">
    <property type="term" value="F:ribosome binding"/>
    <property type="evidence" value="ECO:0007669"/>
    <property type="project" value="InterPro"/>
</dbReference>
<dbReference type="SUPFAM" id="SSF55909">
    <property type="entry name" value="Pentein"/>
    <property type="match status" value="1"/>
</dbReference>
<protein>
    <recommendedName>
        <fullName evidence="3">Translation initiation factor 6</fullName>
        <shortName evidence="3">aIF-6</shortName>
    </recommendedName>
</protein>
<sequence>MTLLQRDLFNSPYSGVFCATNDSLTFIPPGIPSDDMEAISEALGTRIEVVTIGGSSVLGTLIAMNSKGILVSNLITTMESDKIEAIASDIGLNFGVLSERSNAIGNNFLINDSGGFCNERLTPRSKTSAEEILEIKIESRSFNRMDTLGMIGCVTNKGGLCHPEISDEEKEIMEKVLEVPVMEGTVNFGMPLVGAGVISSTNGAVCGRQSTGIELGRVEEALRLF</sequence>
<dbReference type="Pfam" id="PF01912">
    <property type="entry name" value="eIF-6"/>
    <property type="match status" value="1"/>
</dbReference>
<comment type="caution">
    <text evidence="4">The sequence shown here is derived from an EMBL/GenBank/DDBJ whole genome shotgun (WGS) entry which is preliminary data.</text>
</comment>
<comment type="similarity">
    <text evidence="3">Belongs to the eIF-6 family.</text>
</comment>
<keyword evidence="1 3" id="KW-0396">Initiation factor</keyword>
<dbReference type="GO" id="GO:0042256">
    <property type="term" value="P:cytosolic ribosome assembly"/>
    <property type="evidence" value="ECO:0007669"/>
    <property type="project" value="InterPro"/>
</dbReference>
<name>A0A7J4GUH4_9ARCH</name>
<dbReference type="NCBIfam" id="TIGR00323">
    <property type="entry name" value="eIF-6"/>
    <property type="match status" value="1"/>
</dbReference>
<dbReference type="SMART" id="SM00654">
    <property type="entry name" value="eIF6"/>
    <property type="match status" value="1"/>
</dbReference>
<dbReference type="Proteomes" id="UP000585802">
    <property type="component" value="Unassembled WGS sequence"/>
</dbReference>
<keyword evidence="2 3" id="KW-0648">Protein biosynthesis</keyword>
<evidence type="ECO:0000256" key="2">
    <source>
        <dbReference type="ARBA" id="ARBA00022917"/>
    </source>
</evidence>
<dbReference type="PANTHER" id="PTHR10784">
    <property type="entry name" value="TRANSLATION INITIATION FACTOR 6"/>
    <property type="match status" value="1"/>
</dbReference>
<dbReference type="GO" id="GO:0003743">
    <property type="term" value="F:translation initiation factor activity"/>
    <property type="evidence" value="ECO:0007669"/>
    <property type="project" value="UniProtKB-UniRule"/>
</dbReference>
<dbReference type="InterPro" id="IPR002769">
    <property type="entry name" value="eIF6"/>
</dbReference>
<organism evidence="4 5">
    <name type="scientific">Marine Group III euryarchaeote</name>
    <dbReference type="NCBI Taxonomy" id="2173149"/>
    <lineage>
        <taxon>Archaea</taxon>
        <taxon>Methanobacteriati</taxon>
        <taxon>Thermoplasmatota</taxon>
        <taxon>Thermoplasmata</taxon>
        <taxon>Candidatus Thermoprofundales</taxon>
    </lineage>
</organism>
<evidence type="ECO:0000313" key="5">
    <source>
        <dbReference type="Proteomes" id="UP000585802"/>
    </source>
</evidence>
<dbReference type="AlphaFoldDB" id="A0A7J4GUH4"/>
<evidence type="ECO:0000256" key="3">
    <source>
        <dbReference type="HAMAP-Rule" id="MF_00032"/>
    </source>
</evidence>
<accession>A0A7J4GUH4</accession>
<comment type="function">
    <text evidence="3">Binds to the 50S ribosomal subunit and prevents its association with the 30S ribosomal subunit to form the 70S initiation complex.</text>
</comment>
<evidence type="ECO:0000256" key="1">
    <source>
        <dbReference type="ARBA" id="ARBA00022540"/>
    </source>
</evidence>
<gene>
    <name evidence="3" type="primary">eif6</name>
    <name evidence="4" type="ORF">EYQ70_04445</name>
</gene>
<proteinExistence type="inferred from homology"/>